<evidence type="ECO:0000313" key="3">
    <source>
        <dbReference type="EMBL" id="RID46249.1"/>
    </source>
</evidence>
<evidence type="ECO:0000259" key="2">
    <source>
        <dbReference type="Pfam" id="PF13966"/>
    </source>
</evidence>
<dbReference type="Pfam" id="PF13966">
    <property type="entry name" value="zf-RVT"/>
    <property type="match status" value="1"/>
</dbReference>
<dbReference type="PANTHER" id="PTHR47074">
    <property type="entry name" value="BNAC02G40300D PROTEIN"/>
    <property type="match status" value="1"/>
</dbReference>
<dbReference type="InterPro" id="IPR036397">
    <property type="entry name" value="RNaseH_sf"/>
</dbReference>
<dbReference type="GO" id="GO:0003676">
    <property type="term" value="F:nucleic acid binding"/>
    <property type="evidence" value="ECO:0007669"/>
    <property type="project" value="InterPro"/>
</dbReference>
<accession>A0A397XXY4</accession>
<feature type="domain" description="RNase H type-1" evidence="1">
    <location>
        <begin position="82"/>
        <end position="181"/>
    </location>
</feature>
<dbReference type="InterPro" id="IPR002156">
    <property type="entry name" value="RNaseH_domain"/>
</dbReference>
<sequence>MRGALLLGDNLETRGLMDSSKCTFCSLRETANHLFLTCNYAKTIWSLAPIAHRASLTNATSFTTELQASKKLSNLPTTGVTNGSLLHQGSKTEEWVSSPLVAEGLAVREALYQAREHGFNSLILKLDSQILIRAINGRDSIKGLFEILQDVQSLTCYLSDFSFSHVPRSNNTAADLLANRALSDLYSA</sequence>
<feature type="domain" description="Reverse transcriptase zinc-binding" evidence="2">
    <location>
        <begin position="2"/>
        <end position="45"/>
    </location>
</feature>
<dbReference type="EMBL" id="CM010636">
    <property type="protein sequence ID" value="RID46249.1"/>
    <property type="molecule type" value="Genomic_DNA"/>
</dbReference>
<dbReference type="InterPro" id="IPR052929">
    <property type="entry name" value="RNase_H-like_EbsB-rel"/>
</dbReference>
<dbReference type="Proteomes" id="UP000264353">
    <property type="component" value="Chromosome A9"/>
</dbReference>
<organism evidence="3 4">
    <name type="scientific">Brassica campestris</name>
    <name type="common">Field mustard</name>
    <dbReference type="NCBI Taxonomy" id="3711"/>
    <lineage>
        <taxon>Eukaryota</taxon>
        <taxon>Viridiplantae</taxon>
        <taxon>Streptophyta</taxon>
        <taxon>Embryophyta</taxon>
        <taxon>Tracheophyta</taxon>
        <taxon>Spermatophyta</taxon>
        <taxon>Magnoliopsida</taxon>
        <taxon>eudicotyledons</taxon>
        <taxon>Gunneridae</taxon>
        <taxon>Pentapetalae</taxon>
        <taxon>rosids</taxon>
        <taxon>malvids</taxon>
        <taxon>Brassicales</taxon>
        <taxon>Brassicaceae</taxon>
        <taxon>Brassiceae</taxon>
        <taxon>Brassica</taxon>
    </lineage>
</organism>
<proteinExistence type="predicted"/>
<dbReference type="AlphaFoldDB" id="A0A397XXY4"/>
<gene>
    <name evidence="3" type="ORF">BRARA_I02929</name>
</gene>
<dbReference type="Gene3D" id="3.30.420.10">
    <property type="entry name" value="Ribonuclease H-like superfamily/Ribonuclease H"/>
    <property type="match status" value="1"/>
</dbReference>
<evidence type="ECO:0000313" key="4">
    <source>
        <dbReference type="Proteomes" id="UP000264353"/>
    </source>
</evidence>
<dbReference type="PANTHER" id="PTHR47074:SF11">
    <property type="entry name" value="REVERSE TRANSCRIPTASE-LIKE PROTEIN"/>
    <property type="match status" value="1"/>
</dbReference>
<evidence type="ECO:0000259" key="1">
    <source>
        <dbReference type="Pfam" id="PF13456"/>
    </source>
</evidence>
<dbReference type="SUPFAM" id="SSF53098">
    <property type="entry name" value="Ribonuclease H-like"/>
    <property type="match status" value="1"/>
</dbReference>
<name>A0A397XXY4_BRACM</name>
<dbReference type="Pfam" id="PF13456">
    <property type="entry name" value="RVT_3"/>
    <property type="match status" value="1"/>
</dbReference>
<dbReference type="InterPro" id="IPR026960">
    <property type="entry name" value="RVT-Znf"/>
</dbReference>
<reference evidence="3 4" key="1">
    <citation type="submission" date="2018-06" db="EMBL/GenBank/DDBJ databases">
        <title>WGS assembly of Brassica rapa FPsc.</title>
        <authorList>
            <person name="Bowman J."/>
            <person name="Kohchi T."/>
            <person name="Yamato K."/>
            <person name="Jenkins J."/>
            <person name="Shu S."/>
            <person name="Ishizaki K."/>
            <person name="Yamaoka S."/>
            <person name="Nishihama R."/>
            <person name="Nakamura Y."/>
            <person name="Berger F."/>
            <person name="Adam C."/>
            <person name="Aki S."/>
            <person name="Althoff F."/>
            <person name="Araki T."/>
            <person name="Arteaga-Vazquez M."/>
            <person name="Balasubrmanian S."/>
            <person name="Bauer D."/>
            <person name="Boehm C."/>
            <person name="Briginshaw L."/>
            <person name="Caballero-Perez J."/>
            <person name="Catarino B."/>
            <person name="Chen F."/>
            <person name="Chiyoda S."/>
            <person name="Chovatia M."/>
            <person name="Davies K."/>
            <person name="Delmans M."/>
            <person name="Demura T."/>
            <person name="Dierschke T."/>
            <person name="Dolan L."/>
            <person name="Dorantes-Acosta A."/>
            <person name="Eklund D."/>
            <person name="Florent S."/>
            <person name="Flores-Sandoval E."/>
            <person name="Fujiyama A."/>
            <person name="Fukuzawa H."/>
            <person name="Galik B."/>
            <person name="Grimanelli D."/>
            <person name="Grimwood J."/>
            <person name="Grossniklaus U."/>
            <person name="Hamada T."/>
            <person name="Haseloff J."/>
            <person name="Hetherington A."/>
            <person name="Higo A."/>
            <person name="Hirakawa Y."/>
            <person name="Hundley H."/>
            <person name="Ikeda Y."/>
            <person name="Inoue K."/>
            <person name="Inoue S."/>
            <person name="Ishida S."/>
            <person name="Jia Q."/>
            <person name="Kakita M."/>
            <person name="Kanazawa T."/>
            <person name="Kawai Y."/>
            <person name="Kawashima T."/>
            <person name="Kennedy M."/>
            <person name="Kinose K."/>
            <person name="Kinoshita T."/>
            <person name="Kohara Y."/>
            <person name="Koide E."/>
            <person name="Komatsu K."/>
            <person name="Kopischke S."/>
            <person name="Kubo M."/>
            <person name="Kyozuka J."/>
            <person name="Lagercrantz U."/>
            <person name="Lin S."/>
            <person name="Lindquist E."/>
            <person name="Lipzen A."/>
            <person name="Lu C."/>
            <person name="Luna E."/>
            <person name="Martienssen R."/>
            <person name="Minamino N."/>
            <person name="Mizutani M."/>
            <person name="Mizutani M."/>
            <person name="Mochizuki N."/>
            <person name="Monte I."/>
            <person name="Mosher R."/>
            <person name="Nagasaki H."/>
            <person name="Nakagami H."/>
            <person name="Naramoto S."/>
            <person name="Nishitani K."/>
            <person name="Ohtani M."/>
            <person name="Okamoto T."/>
            <person name="Okumura M."/>
            <person name="Phillips J."/>
            <person name="Pollak B."/>
            <person name="Reinders A."/>
            <person name="Roevekamp M."/>
            <person name="Sano R."/>
            <person name="Sawa S."/>
            <person name="Schmid M."/>
            <person name="Shirakawa M."/>
            <person name="Solano R."/>
            <person name="Spunde A."/>
            <person name="Suetsugu N."/>
            <person name="Sugano S."/>
            <person name="Sugiyama A."/>
            <person name="Sun R."/>
            <person name="Suzuki Y."/>
            <person name="Takenaka M."/>
            <person name="Takezawa D."/>
            <person name="Tomogane H."/>
            <person name="Tsuzuki M."/>
            <person name="Ueda T."/>
            <person name="Umeda M."/>
            <person name="Ward J."/>
            <person name="Watanabe Y."/>
            <person name="Yazaki K."/>
            <person name="Yokoyama R."/>
            <person name="Yoshitake Y."/>
            <person name="Yotsui I."/>
            <person name="Zachgo S."/>
            <person name="Schmutz J."/>
        </authorList>
    </citation>
    <scope>NUCLEOTIDE SEQUENCE [LARGE SCALE GENOMIC DNA]</scope>
    <source>
        <strain evidence="4">cv. B-3</strain>
    </source>
</reference>
<protein>
    <submittedName>
        <fullName evidence="3">Uncharacterized protein</fullName>
    </submittedName>
</protein>
<dbReference type="InterPro" id="IPR012337">
    <property type="entry name" value="RNaseH-like_sf"/>
</dbReference>
<dbReference type="GO" id="GO:0004523">
    <property type="term" value="F:RNA-DNA hybrid ribonuclease activity"/>
    <property type="evidence" value="ECO:0007669"/>
    <property type="project" value="InterPro"/>
</dbReference>